<evidence type="ECO:0000256" key="4">
    <source>
        <dbReference type="RuleBase" id="RU000656"/>
    </source>
</evidence>
<dbReference type="InterPro" id="IPR020392">
    <property type="entry name" value="Pancreatic_hormone-like_CS"/>
</dbReference>
<comment type="subcellular location">
    <subcellularLocation>
        <location evidence="1">Secreted</location>
    </subcellularLocation>
</comment>
<dbReference type="GO" id="GO:0005179">
    <property type="term" value="F:hormone activity"/>
    <property type="evidence" value="ECO:0007669"/>
    <property type="project" value="InterPro"/>
</dbReference>
<comment type="similarity">
    <text evidence="2 4">Belongs to the NPY family.</text>
</comment>
<accession>A0A8W8ISD7</accession>
<evidence type="ECO:0000256" key="5">
    <source>
        <dbReference type="SAM" id="SignalP"/>
    </source>
</evidence>
<evidence type="ECO:0000313" key="7">
    <source>
        <dbReference type="Proteomes" id="UP000005408"/>
    </source>
</evidence>
<dbReference type="PROSITE" id="PS50276">
    <property type="entry name" value="PANCREATIC_HORMONE_2"/>
    <property type="match status" value="1"/>
</dbReference>
<keyword evidence="5" id="KW-0732">Signal</keyword>
<dbReference type="AlphaFoldDB" id="A0A8W8ISD7"/>
<proteinExistence type="inferred from homology"/>
<reference evidence="6" key="1">
    <citation type="submission" date="2022-08" db="UniProtKB">
        <authorList>
            <consortium name="EnsemblMetazoa"/>
        </authorList>
    </citation>
    <scope>IDENTIFICATION</scope>
    <source>
        <strain evidence="6">05x7-T-G4-1.051#20</strain>
    </source>
</reference>
<dbReference type="InterPro" id="IPR001955">
    <property type="entry name" value="Pancreatic_hormone-like"/>
</dbReference>
<evidence type="ECO:0000256" key="1">
    <source>
        <dbReference type="ARBA" id="ARBA00004613"/>
    </source>
</evidence>
<dbReference type="CDD" id="cd00126">
    <property type="entry name" value="PAH"/>
    <property type="match status" value="1"/>
</dbReference>
<dbReference type="GO" id="GO:0005576">
    <property type="term" value="C:extracellular region"/>
    <property type="evidence" value="ECO:0007669"/>
    <property type="project" value="UniProtKB-SubCell"/>
</dbReference>
<dbReference type="SMART" id="SM00309">
    <property type="entry name" value="PAH"/>
    <property type="match status" value="1"/>
</dbReference>
<feature type="signal peptide" evidence="5">
    <location>
        <begin position="1"/>
        <end position="26"/>
    </location>
</feature>
<feature type="chain" id="PRO_5036472658" description="Neuropeptide Y" evidence="5">
    <location>
        <begin position="27"/>
        <end position="85"/>
    </location>
</feature>
<dbReference type="PROSITE" id="PS00265">
    <property type="entry name" value="PANCREATIC_HORMONE_1"/>
    <property type="match status" value="1"/>
</dbReference>
<dbReference type="Proteomes" id="UP000005408">
    <property type="component" value="Unassembled WGS sequence"/>
</dbReference>
<protein>
    <recommendedName>
        <fullName evidence="8">Neuropeptide Y</fullName>
    </recommendedName>
</protein>
<evidence type="ECO:0000313" key="6">
    <source>
        <dbReference type="EnsemblMetazoa" id="G15456.1:cds"/>
    </source>
</evidence>
<evidence type="ECO:0008006" key="8">
    <source>
        <dbReference type="Google" id="ProtNLM"/>
    </source>
</evidence>
<organism evidence="6 7">
    <name type="scientific">Magallana gigas</name>
    <name type="common">Pacific oyster</name>
    <name type="synonym">Crassostrea gigas</name>
    <dbReference type="NCBI Taxonomy" id="29159"/>
    <lineage>
        <taxon>Eukaryota</taxon>
        <taxon>Metazoa</taxon>
        <taxon>Spiralia</taxon>
        <taxon>Lophotrochozoa</taxon>
        <taxon>Mollusca</taxon>
        <taxon>Bivalvia</taxon>
        <taxon>Autobranchia</taxon>
        <taxon>Pteriomorphia</taxon>
        <taxon>Ostreida</taxon>
        <taxon>Ostreoidea</taxon>
        <taxon>Ostreidae</taxon>
        <taxon>Magallana</taxon>
    </lineage>
</organism>
<evidence type="ECO:0000256" key="3">
    <source>
        <dbReference type="ARBA" id="ARBA00022525"/>
    </source>
</evidence>
<evidence type="ECO:0000256" key="2">
    <source>
        <dbReference type="ARBA" id="ARBA00010022"/>
    </source>
</evidence>
<sequence>MQAIMLPSQICLLFIVTASWFCLNTASQLENMEMLAPPERPSSITNIDELRRYIKELNMYYLILARPRYGRSVSNKKPVRSQPQS</sequence>
<name>A0A8W8ISD7_MAGGI</name>
<dbReference type="EnsemblMetazoa" id="G15456.1">
    <property type="protein sequence ID" value="G15456.1:cds"/>
    <property type="gene ID" value="G15456"/>
</dbReference>
<keyword evidence="7" id="KW-1185">Reference proteome</keyword>
<dbReference type="Pfam" id="PF00159">
    <property type="entry name" value="Hormone_3"/>
    <property type="match status" value="1"/>
</dbReference>
<keyword evidence="3" id="KW-0964">Secreted</keyword>